<protein>
    <submittedName>
        <fullName evidence="1">Abi-alpha family protein</fullName>
    </submittedName>
</protein>
<evidence type="ECO:0000313" key="2">
    <source>
        <dbReference type="Proteomes" id="UP001596072"/>
    </source>
</evidence>
<name>A0ABW0ZBB7_9ACTN</name>
<accession>A0ABW0ZBB7</accession>
<dbReference type="EMBL" id="JBHSNS010000001">
    <property type="protein sequence ID" value="MFC5727327.1"/>
    <property type="molecule type" value="Genomic_DNA"/>
</dbReference>
<reference evidence="2" key="1">
    <citation type="journal article" date="2019" name="Int. J. Syst. Evol. Microbiol.">
        <title>The Global Catalogue of Microorganisms (GCM) 10K type strain sequencing project: providing services to taxonomists for standard genome sequencing and annotation.</title>
        <authorList>
            <consortium name="The Broad Institute Genomics Platform"/>
            <consortium name="The Broad Institute Genome Sequencing Center for Infectious Disease"/>
            <person name="Wu L."/>
            <person name="Ma J."/>
        </authorList>
    </citation>
    <scope>NUCLEOTIDE SEQUENCE [LARGE SCALE GENOMIC DNA]</scope>
    <source>
        <strain evidence="2">YIM 94188</strain>
    </source>
</reference>
<dbReference type="InterPro" id="IPR025506">
    <property type="entry name" value="Abi_alpha"/>
</dbReference>
<dbReference type="Proteomes" id="UP001596072">
    <property type="component" value="Unassembled WGS sequence"/>
</dbReference>
<dbReference type="RefSeq" id="WP_378526883.1">
    <property type="nucleotide sequence ID" value="NZ_JBHSNS010000001.1"/>
</dbReference>
<dbReference type="Gene3D" id="3.30.110.190">
    <property type="match status" value="1"/>
</dbReference>
<proteinExistence type="predicted"/>
<evidence type="ECO:0000313" key="1">
    <source>
        <dbReference type="EMBL" id="MFC5727327.1"/>
    </source>
</evidence>
<dbReference type="Pfam" id="PF14337">
    <property type="entry name" value="Abi_alpha"/>
    <property type="match status" value="1"/>
</dbReference>
<gene>
    <name evidence="1" type="ORF">ACFPQB_00240</name>
</gene>
<keyword evidence="2" id="KW-1185">Reference proteome</keyword>
<organism evidence="1 2">
    <name type="scientific">Nocardioides vastitatis</name>
    <dbReference type="NCBI Taxonomy" id="2568655"/>
    <lineage>
        <taxon>Bacteria</taxon>
        <taxon>Bacillati</taxon>
        <taxon>Actinomycetota</taxon>
        <taxon>Actinomycetes</taxon>
        <taxon>Propionibacteriales</taxon>
        <taxon>Nocardioidaceae</taxon>
        <taxon>Nocardioides</taxon>
    </lineage>
</organism>
<sequence>MPEESDEDLPRLPALPPLTGPTVVESLPGLARVAASAALHTTEWSVRTTARSWLRVGRAVTSRDEAASLIREVGSYVGTVGDLARQVADGVPVGTALLRAGESLGATPERLSEVQGAAVVDGQVTATRPVSLRERGAELLQRSRDVWSHDDRHPAFDRILDDLAPDEARILVMLLRDGPQPSVDVRTGGPIGMVNSQLIAPGLTMVGARAGLRHLEQVPSYLNNLFRLGLVWFSREPVRDHMEYQVLEAQPDVLAALHSVRFAKVVRRSIHLTPFGEEFCKVALVDEEVALSADLPEHATPSEEGPQA</sequence>
<comment type="caution">
    <text evidence="1">The sequence shown here is derived from an EMBL/GenBank/DDBJ whole genome shotgun (WGS) entry which is preliminary data.</text>
</comment>